<keyword evidence="1" id="KW-1133">Transmembrane helix</keyword>
<dbReference type="InterPro" id="IPR018764">
    <property type="entry name" value="RskA_C"/>
</dbReference>
<name>A0A9X4RIU2_9CYAN</name>
<evidence type="ECO:0000313" key="3">
    <source>
        <dbReference type="EMBL" id="MDG3496423.1"/>
    </source>
</evidence>
<dbReference type="GO" id="GO:0005886">
    <property type="term" value="C:plasma membrane"/>
    <property type="evidence" value="ECO:0007669"/>
    <property type="project" value="InterPro"/>
</dbReference>
<dbReference type="Proteomes" id="UP001152872">
    <property type="component" value="Unassembled WGS sequence"/>
</dbReference>
<dbReference type="PANTHER" id="PTHR37461">
    <property type="entry name" value="ANTI-SIGMA-K FACTOR RSKA"/>
    <property type="match status" value="1"/>
</dbReference>
<dbReference type="EMBL" id="VBTY01000183">
    <property type="protein sequence ID" value="MDG3496423.1"/>
    <property type="molecule type" value="Genomic_DNA"/>
</dbReference>
<sequence>MTQQNYPKNHANNYPPQWEELLAGYVLGDLEPEEVTEMHDLIATYPELISEIDGLQEALALLPLGLSESTPAVSLRDRIAASAVPQVEQALVESLVDTLAEPRIEDLLREESIIATGIKRSPSQRNLWKLAVVGLGSISAIALATLGFDNYQMRQQIATHQIELQKYRQAIAMLQSADNRMISLKGMGAIPTASGSVTIAPNEKAAMISIQNLIPISQENSYRLWAIVDGKKVDCAQFRPDDQGKVFVKVPLANALKQSTTVIITIEPNKDMPEPTGAMVMKGEV</sequence>
<dbReference type="PANTHER" id="PTHR37461:SF1">
    <property type="entry name" value="ANTI-SIGMA-K FACTOR RSKA"/>
    <property type="match status" value="1"/>
</dbReference>
<dbReference type="RefSeq" id="WP_009628601.1">
    <property type="nucleotide sequence ID" value="NZ_VBTY01000183.1"/>
</dbReference>
<evidence type="ECO:0000259" key="2">
    <source>
        <dbReference type="Pfam" id="PF10099"/>
    </source>
</evidence>
<dbReference type="AlphaFoldDB" id="A0A9X4RIU2"/>
<keyword evidence="4" id="KW-1185">Reference proteome</keyword>
<keyword evidence="1" id="KW-0812">Transmembrane</keyword>
<evidence type="ECO:0000313" key="4">
    <source>
        <dbReference type="Proteomes" id="UP001152872"/>
    </source>
</evidence>
<gene>
    <name evidence="3" type="ORF">FEV09_17940</name>
</gene>
<dbReference type="GO" id="GO:0016989">
    <property type="term" value="F:sigma factor antagonist activity"/>
    <property type="evidence" value="ECO:0007669"/>
    <property type="project" value="TreeGrafter"/>
</dbReference>
<dbReference type="Pfam" id="PF10099">
    <property type="entry name" value="RskA_C"/>
    <property type="match status" value="1"/>
</dbReference>
<comment type="caution">
    <text evidence="3">The sequence shown here is derived from an EMBL/GenBank/DDBJ whole genome shotgun (WGS) entry which is preliminary data.</text>
</comment>
<feature type="transmembrane region" description="Helical" evidence="1">
    <location>
        <begin position="127"/>
        <end position="148"/>
    </location>
</feature>
<keyword evidence="1" id="KW-0472">Membrane</keyword>
<dbReference type="InterPro" id="IPR051474">
    <property type="entry name" value="Anti-sigma-K/W_factor"/>
</dbReference>
<organism evidence="3 4">
    <name type="scientific">Pseudanabaena catenata USMAC16</name>
    <dbReference type="NCBI Taxonomy" id="1855837"/>
    <lineage>
        <taxon>Bacteria</taxon>
        <taxon>Bacillati</taxon>
        <taxon>Cyanobacteriota</taxon>
        <taxon>Cyanophyceae</taxon>
        <taxon>Pseudanabaenales</taxon>
        <taxon>Pseudanabaenaceae</taxon>
        <taxon>Pseudanabaena</taxon>
    </lineage>
</organism>
<proteinExistence type="predicted"/>
<dbReference type="GO" id="GO:0006417">
    <property type="term" value="P:regulation of translation"/>
    <property type="evidence" value="ECO:0007669"/>
    <property type="project" value="TreeGrafter"/>
</dbReference>
<feature type="domain" description="Anti-sigma K factor RskA C-terminal" evidence="2">
    <location>
        <begin position="136"/>
        <end position="277"/>
    </location>
</feature>
<evidence type="ECO:0000256" key="1">
    <source>
        <dbReference type="SAM" id="Phobius"/>
    </source>
</evidence>
<protein>
    <submittedName>
        <fullName evidence="3">Anti-sigma factor</fullName>
    </submittedName>
</protein>
<accession>A0A9X4RIU2</accession>
<reference evidence="3" key="1">
    <citation type="submission" date="2019-05" db="EMBL/GenBank/DDBJ databases">
        <title>Whole genome sequencing of Pseudanabaena catenata USMAC16.</title>
        <authorList>
            <person name="Khan Z."/>
            <person name="Omar W.M."/>
            <person name="Convey P."/>
            <person name="Merican F."/>
            <person name="Najimudin N."/>
        </authorList>
    </citation>
    <scope>NUCLEOTIDE SEQUENCE</scope>
    <source>
        <strain evidence="3">USMAC16</strain>
    </source>
</reference>